<organism evidence="3 4">
    <name type="scientific">Legionella antarctica</name>
    <dbReference type="NCBI Taxonomy" id="2708020"/>
    <lineage>
        <taxon>Bacteria</taxon>
        <taxon>Pseudomonadati</taxon>
        <taxon>Pseudomonadota</taxon>
        <taxon>Gammaproteobacteria</taxon>
        <taxon>Legionellales</taxon>
        <taxon>Legionellaceae</taxon>
        <taxon>Legionella</taxon>
    </lineage>
</organism>
<feature type="domain" description="Phospholipid/glycerol acyltransferase" evidence="2">
    <location>
        <begin position="89"/>
        <end position="231"/>
    </location>
</feature>
<dbReference type="RefSeq" id="WP_173237433.1">
    <property type="nucleotide sequence ID" value="NZ_AP022839.1"/>
</dbReference>
<dbReference type="GO" id="GO:0016746">
    <property type="term" value="F:acyltransferase activity"/>
    <property type="evidence" value="ECO:0007669"/>
    <property type="project" value="UniProtKB-KW"/>
</dbReference>
<dbReference type="AlphaFoldDB" id="A0A6F8T5K0"/>
<evidence type="ECO:0000256" key="1">
    <source>
        <dbReference type="SAM" id="Phobius"/>
    </source>
</evidence>
<evidence type="ECO:0000313" key="4">
    <source>
        <dbReference type="Proteomes" id="UP000502894"/>
    </source>
</evidence>
<keyword evidence="1" id="KW-0472">Membrane</keyword>
<reference evidence="3" key="1">
    <citation type="journal article" date="2020" name="Microbiol. Resour. Announc.">
        <title>Complete Genome Sequence of Novel Psychrotolerant Legionella Strain TUM19329, Isolated from Antarctic Lake Sediment.</title>
        <authorList>
            <person name="Shimada S."/>
            <person name="Nakai R."/>
            <person name="Aoki K."/>
            <person name="Shimoeda N."/>
            <person name="Ohno G."/>
            <person name="Miyazaki Y."/>
            <person name="Kudoh S."/>
            <person name="Imura S."/>
            <person name="Watanabe K."/>
            <person name="Ishii Y."/>
            <person name="Tateda K."/>
        </authorList>
    </citation>
    <scope>NUCLEOTIDE SEQUENCE [LARGE SCALE GENOMIC DNA]</scope>
    <source>
        <strain evidence="3">TUM19329</strain>
    </source>
</reference>
<sequence>MKKIKNKGQVHALLALLILVITTILCFIPILFIGLLKVVPNKRWQVLCTQCVDAISMLWCDVNNLYIDKVQKINWEITGLDNLKRKDWYLVVANHQSWLDIVILHRLFNRKIPVLKFFIKDQLKWVPLLGFAWWAMGCPFMKRYSKAYLAKKPHKQGKDLISTRKAIETFKRTPASIMNFIEGTRYTTAKKEQQKSPYTHLLKPKAGGISFIISSMGHQISSLLDVTIVYPDKAHSLWDFLCKRVKTVKINIRILPIPQKFTSSKLLDDDQTQADFKNWLNQQWAVKDDLIASLK</sequence>
<dbReference type="KEGG" id="lant:TUM19329_23260"/>
<dbReference type="InterPro" id="IPR002123">
    <property type="entry name" value="Plipid/glycerol_acylTrfase"/>
</dbReference>
<dbReference type="PANTHER" id="PTHR10983">
    <property type="entry name" value="1-ACYLGLYCEROL-3-PHOSPHATE ACYLTRANSFERASE-RELATED"/>
    <property type="match status" value="1"/>
</dbReference>
<feature type="transmembrane region" description="Helical" evidence="1">
    <location>
        <begin position="12"/>
        <end position="36"/>
    </location>
</feature>
<keyword evidence="3" id="KW-0012">Acyltransferase</keyword>
<evidence type="ECO:0000313" key="3">
    <source>
        <dbReference type="EMBL" id="BCA95965.1"/>
    </source>
</evidence>
<dbReference type="SUPFAM" id="SSF69593">
    <property type="entry name" value="Glycerol-3-phosphate (1)-acyltransferase"/>
    <property type="match status" value="1"/>
</dbReference>
<keyword evidence="1" id="KW-1133">Transmembrane helix</keyword>
<dbReference type="PANTHER" id="PTHR10983:SF16">
    <property type="entry name" value="LYSOCARDIOLIPIN ACYLTRANSFERASE 1"/>
    <property type="match status" value="1"/>
</dbReference>
<dbReference type="Pfam" id="PF01553">
    <property type="entry name" value="Acyltransferase"/>
    <property type="match status" value="1"/>
</dbReference>
<dbReference type="NCBIfam" id="NF010621">
    <property type="entry name" value="PRK14014.1"/>
    <property type="match status" value="1"/>
</dbReference>
<protein>
    <submittedName>
        <fullName evidence="3">Acyltransferase</fullName>
    </submittedName>
</protein>
<dbReference type="SMART" id="SM00563">
    <property type="entry name" value="PlsC"/>
    <property type="match status" value="1"/>
</dbReference>
<keyword evidence="1" id="KW-0812">Transmembrane</keyword>
<evidence type="ECO:0000259" key="2">
    <source>
        <dbReference type="SMART" id="SM00563"/>
    </source>
</evidence>
<accession>A0A6F8T5K0</accession>
<keyword evidence="3" id="KW-0808">Transferase</keyword>
<gene>
    <name evidence="3" type="ORF">TUM19329_23260</name>
</gene>
<keyword evidence="4" id="KW-1185">Reference proteome</keyword>
<dbReference type="Proteomes" id="UP000502894">
    <property type="component" value="Chromosome"/>
</dbReference>
<dbReference type="EMBL" id="AP022839">
    <property type="protein sequence ID" value="BCA95965.1"/>
    <property type="molecule type" value="Genomic_DNA"/>
</dbReference>
<proteinExistence type="predicted"/>
<dbReference type="CDD" id="cd07990">
    <property type="entry name" value="LPLAT_LCLAT1-like"/>
    <property type="match status" value="1"/>
</dbReference>
<name>A0A6F8T5K0_9GAMM</name>